<dbReference type="Pfam" id="PF07715">
    <property type="entry name" value="Plug"/>
    <property type="match status" value="1"/>
</dbReference>
<keyword evidence="7 10" id="KW-0472">Membrane</keyword>
<feature type="signal peptide" evidence="12">
    <location>
        <begin position="1"/>
        <end position="22"/>
    </location>
</feature>
<dbReference type="GO" id="GO:0015344">
    <property type="term" value="F:siderophore uptake transmembrane transporter activity"/>
    <property type="evidence" value="ECO:0007669"/>
    <property type="project" value="TreeGrafter"/>
</dbReference>
<dbReference type="AlphaFoldDB" id="A0A285X812"/>
<gene>
    <name evidence="15" type="ORF">SAMN06296241_3037</name>
</gene>
<dbReference type="PANTHER" id="PTHR30069">
    <property type="entry name" value="TONB-DEPENDENT OUTER MEMBRANE RECEPTOR"/>
    <property type="match status" value="1"/>
</dbReference>
<evidence type="ECO:0000256" key="2">
    <source>
        <dbReference type="ARBA" id="ARBA00022448"/>
    </source>
</evidence>
<evidence type="ECO:0000256" key="7">
    <source>
        <dbReference type="ARBA" id="ARBA00023136"/>
    </source>
</evidence>
<keyword evidence="5 12" id="KW-0732">Signal</keyword>
<evidence type="ECO:0000313" key="16">
    <source>
        <dbReference type="Proteomes" id="UP000219193"/>
    </source>
</evidence>
<proteinExistence type="inferred from homology"/>
<protein>
    <submittedName>
        <fullName evidence="15">Iron complex outermembrane recepter protein</fullName>
    </submittedName>
</protein>
<feature type="chain" id="PRO_5012063617" evidence="12">
    <location>
        <begin position="23"/>
        <end position="610"/>
    </location>
</feature>
<evidence type="ECO:0000256" key="8">
    <source>
        <dbReference type="ARBA" id="ARBA00023170"/>
    </source>
</evidence>
<reference evidence="16" key="1">
    <citation type="submission" date="2017-09" db="EMBL/GenBank/DDBJ databases">
        <authorList>
            <person name="Varghese N."/>
            <person name="Submissions S."/>
        </authorList>
    </citation>
    <scope>NUCLEOTIDE SEQUENCE [LARGE SCALE GENOMIC DNA]</scope>
    <source>
        <strain evidence="16">CGMCC 1.12641</strain>
    </source>
</reference>
<dbReference type="Gene3D" id="2.170.130.10">
    <property type="entry name" value="TonB-dependent receptor, plug domain"/>
    <property type="match status" value="1"/>
</dbReference>
<sequence length="610" mass="69097">MMKKNVYYLLVFVLLQAFPAHAQLESLQQLPEVILSDIHLHRSSSTNHVQVLKDSVLDQNQPALTSVLKFNSPLYFRENGPGMVASASFRGTTASQTAVIWNGININSQFNGQTDFNTVLTSGFDEVAIRSGGGSVLYGSGAIGGSIHLNNRFRFNRGLQNKIQLRYGSFDTRYGSLDSEYSNEDLSLQLAVARHQSDNDFPYPESDKINDNGDFSNDQLSLSIGYLIDQNNTLKFYTNYFDGDRGFSGTLTAGSKSKYEDRNSRNLVEWNSYFRNFKSNVRLAYLDEHYKYFENRERDNFSYGRAKTGIIKYDLRYNLSSKAGITGILEYQNSRGEGSNFSGINERNMGSAGLLFIHDLSPLKYEISARAEFSDKYNSPLLFSAGATYSFTDFYSVKLNVSRNYRIPTFNDLFWYSGGNLDLKPEKSLQAELGQNLHFSNLNFSLTGFIINTRDLLRWVPSSGGLWLPENTKKALNYGFESTADWQIKIQEHKISFSGTYAFTKAMDQSSDKTLIYVPMHKGTASAGYEIKNFSTYLQILYNGEVFTSSDNHYTLPGYTLSNLGFNYNFLKDRVQLGLVVQNIFDQEYQSMPSRPMPGRSIQSSLTFNF</sequence>
<comment type="subcellular location">
    <subcellularLocation>
        <location evidence="1 10">Cell outer membrane</location>
        <topology evidence="1 10">Multi-pass membrane protein</topology>
    </subcellularLocation>
</comment>
<dbReference type="InterPro" id="IPR037066">
    <property type="entry name" value="Plug_dom_sf"/>
</dbReference>
<evidence type="ECO:0000259" key="13">
    <source>
        <dbReference type="Pfam" id="PF00593"/>
    </source>
</evidence>
<evidence type="ECO:0000256" key="6">
    <source>
        <dbReference type="ARBA" id="ARBA00023077"/>
    </source>
</evidence>
<keyword evidence="9 10" id="KW-0998">Cell outer membrane</keyword>
<name>A0A285X812_9FLAO</name>
<keyword evidence="3 10" id="KW-1134">Transmembrane beta strand</keyword>
<feature type="domain" description="TonB-dependent receptor-like beta-barrel" evidence="13">
    <location>
        <begin position="170"/>
        <end position="584"/>
    </location>
</feature>
<dbReference type="Proteomes" id="UP000219193">
    <property type="component" value="Unassembled WGS sequence"/>
</dbReference>
<evidence type="ECO:0000256" key="9">
    <source>
        <dbReference type="ARBA" id="ARBA00023237"/>
    </source>
</evidence>
<dbReference type="PROSITE" id="PS52016">
    <property type="entry name" value="TONB_DEPENDENT_REC_3"/>
    <property type="match status" value="1"/>
</dbReference>
<evidence type="ECO:0000256" key="12">
    <source>
        <dbReference type="SAM" id="SignalP"/>
    </source>
</evidence>
<evidence type="ECO:0000256" key="10">
    <source>
        <dbReference type="PROSITE-ProRule" id="PRU01360"/>
    </source>
</evidence>
<keyword evidence="2 10" id="KW-0813">Transport</keyword>
<keyword evidence="4 10" id="KW-0812">Transmembrane</keyword>
<evidence type="ECO:0000256" key="4">
    <source>
        <dbReference type="ARBA" id="ARBA00022692"/>
    </source>
</evidence>
<dbReference type="InterPro" id="IPR039426">
    <property type="entry name" value="TonB-dep_rcpt-like"/>
</dbReference>
<accession>A0A285X812</accession>
<dbReference type="EMBL" id="OCMF01000005">
    <property type="protein sequence ID" value="SOC81461.1"/>
    <property type="molecule type" value="Genomic_DNA"/>
</dbReference>
<dbReference type="GO" id="GO:0044718">
    <property type="term" value="P:siderophore transmembrane transport"/>
    <property type="evidence" value="ECO:0007669"/>
    <property type="project" value="TreeGrafter"/>
</dbReference>
<evidence type="ECO:0000313" key="15">
    <source>
        <dbReference type="EMBL" id="SOC81461.1"/>
    </source>
</evidence>
<evidence type="ECO:0000259" key="14">
    <source>
        <dbReference type="Pfam" id="PF07715"/>
    </source>
</evidence>
<keyword evidence="8" id="KW-0675">Receptor</keyword>
<dbReference type="RefSeq" id="WP_143544559.1">
    <property type="nucleotide sequence ID" value="NZ_OCMF01000005.1"/>
</dbReference>
<dbReference type="Gene3D" id="2.40.170.20">
    <property type="entry name" value="TonB-dependent receptor, beta-barrel domain"/>
    <property type="match status" value="1"/>
</dbReference>
<dbReference type="InterPro" id="IPR036942">
    <property type="entry name" value="Beta-barrel_TonB_sf"/>
</dbReference>
<keyword evidence="6 11" id="KW-0798">TonB box</keyword>
<dbReference type="Pfam" id="PF00593">
    <property type="entry name" value="TonB_dep_Rec_b-barrel"/>
    <property type="match status" value="1"/>
</dbReference>
<comment type="similarity">
    <text evidence="10 11">Belongs to the TonB-dependent receptor family.</text>
</comment>
<dbReference type="SUPFAM" id="SSF56935">
    <property type="entry name" value="Porins"/>
    <property type="match status" value="1"/>
</dbReference>
<dbReference type="PANTHER" id="PTHR30069:SF29">
    <property type="entry name" value="HEMOGLOBIN AND HEMOGLOBIN-HAPTOGLOBIN-BINDING PROTEIN 1-RELATED"/>
    <property type="match status" value="1"/>
</dbReference>
<evidence type="ECO:0000256" key="5">
    <source>
        <dbReference type="ARBA" id="ARBA00022729"/>
    </source>
</evidence>
<keyword evidence="16" id="KW-1185">Reference proteome</keyword>
<feature type="domain" description="TonB-dependent receptor plug" evidence="14">
    <location>
        <begin position="44"/>
        <end position="145"/>
    </location>
</feature>
<dbReference type="GO" id="GO:0009279">
    <property type="term" value="C:cell outer membrane"/>
    <property type="evidence" value="ECO:0007669"/>
    <property type="project" value="UniProtKB-SubCell"/>
</dbReference>
<dbReference type="InterPro" id="IPR000531">
    <property type="entry name" value="Beta-barrel_TonB"/>
</dbReference>
<evidence type="ECO:0000256" key="11">
    <source>
        <dbReference type="RuleBase" id="RU003357"/>
    </source>
</evidence>
<dbReference type="InterPro" id="IPR012910">
    <property type="entry name" value="Plug_dom"/>
</dbReference>
<evidence type="ECO:0000256" key="3">
    <source>
        <dbReference type="ARBA" id="ARBA00022452"/>
    </source>
</evidence>
<organism evidence="15 16">
    <name type="scientific">Salinimicrobium sediminis</name>
    <dbReference type="NCBI Taxonomy" id="1343891"/>
    <lineage>
        <taxon>Bacteria</taxon>
        <taxon>Pseudomonadati</taxon>
        <taxon>Bacteroidota</taxon>
        <taxon>Flavobacteriia</taxon>
        <taxon>Flavobacteriales</taxon>
        <taxon>Flavobacteriaceae</taxon>
        <taxon>Salinimicrobium</taxon>
    </lineage>
</organism>
<dbReference type="OrthoDB" id="9762903at2"/>
<evidence type="ECO:0000256" key="1">
    <source>
        <dbReference type="ARBA" id="ARBA00004571"/>
    </source>
</evidence>